<dbReference type="SUPFAM" id="SSF56784">
    <property type="entry name" value="HAD-like"/>
    <property type="match status" value="1"/>
</dbReference>
<evidence type="ECO:0000313" key="1">
    <source>
        <dbReference type="EMBL" id="MBM7591104.1"/>
    </source>
</evidence>
<reference evidence="1" key="1">
    <citation type="submission" date="2021-01" db="EMBL/GenBank/DDBJ databases">
        <title>Genomic Encyclopedia of Type Strains, Phase IV (KMG-IV): sequencing the most valuable type-strain genomes for metagenomic binning, comparative biology and taxonomic classification.</title>
        <authorList>
            <person name="Goeker M."/>
        </authorList>
    </citation>
    <scope>NUCLEOTIDE SEQUENCE</scope>
    <source>
        <strain evidence="1">DSM 25523</strain>
    </source>
</reference>
<keyword evidence="2" id="KW-1185">Reference proteome</keyword>
<dbReference type="PANTHER" id="PTHR10000">
    <property type="entry name" value="PHOSPHOSERINE PHOSPHATASE"/>
    <property type="match status" value="1"/>
</dbReference>
<dbReference type="AlphaFoldDB" id="A0A938Y2C0"/>
<dbReference type="InterPro" id="IPR023214">
    <property type="entry name" value="HAD_sf"/>
</dbReference>
<dbReference type="EMBL" id="JAFBEB010000009">
    <property type="protein sequence ID" value="MBM7591104.1"/>
    <property type="molecule type" value="Genomic_DNA"/>
</dbReference>
<dbReference type="GO" id="GO:0000287">
    <property type="term" value="F:magnesium ion binding"/>
    <property type="evidence" value="ECO:0007669"/>
    <property type="project" value="TreeGrafter"/>
</dbReference>
<name>A0A938Y2C0_9BACL</name>
<dbReference type="Gene3D" id="3.40.50.1000">
    <property type="entry name" value="HAD superfamily/HAD-like"/>
    <property type="match status" value="1"/>
</dbReference>
<evidence type="ECO:0000313" key="2">
    <source>
        <dbReference type="Proteomes" id="UP000717624"/>
    </source>
</evidence>
<dbReference type="PROSITE" id="PS01229">
    <property type="entry name" value="COF_2"/>
    <property type="match status" value="1"/>
</dbReference>
<dbReference type="NCBIfam" id="TIGR01484">
    <property type="entry name" value="HAD-SF-IIB"/>
    <property type="match status" value="1"/>
</dbReference>
<dbReference type="InterPro" id="IPR000150">
    <property type="entry name" value="Cof"/>
</dbReference>
<dbReference type="GO" id="GO:0016791">
    <property type="term" value="F:phosphatase activity"/>
    <property type="evidence" value="ECO:0007669"/>
    <property type="project" value="TreeGrafter"/>
</dbReference>
<dbReference type="InterPro" id="IPR036412">
    <property type="entry name" value="HAD-like_sf"/>
</dbReference>
<dbReference type="SFLD" id="SFLDG01140">
    <property type="entry name" value="C2.B:_Phosphomannomutase_and_P"/>
    <property type="match status" value="1"/>
</dbReference>
<comment type="caution">
    <text evidence="1">The sequence shown here is derived from an EMBL/GenBank/DDBJ whole genome shotgun (WGS) entry which is preliminary data.</text>
</comment>
<dbReference type="NCBIfam" id="TIGR00099">
    <property type="entry name" value="Cof-subfamily"/>
    <property type="match status" value="1"/>
</dbReference>
<accession>A0A938Y2C0</accession>
<dbReference type="Gene3D" id="3.30.1240.10">
    <property type="match status" value="1"/>
</dbReference>
<dbReference type="Pfam" id="PF08282">
    <property type="entry name" value="Hydrolase_3"/>
    <property type="match status" value="1"/>
</dbReference>
<dbReference type="GO" id="GO:0005829">
    <property type="term" value="C:cytosol"/>
    <property type="evidence" value="ECO:0007669"/>
    <property type="project" value="TreeGrafter"/>
</dbReference>
<organism evidence="1 2">
    <name type="scientific">Brevibacillus fulvus</name>
    <dbReference type="NCBI Taxonomy" id="1125967"/>
    <lineage>
        <taxon>Bacteria</taxon>
        <taxon>Bacillati</taxon>
        <taxon>Bacillota</taxon>
        <taxon>Bacilli</taxon>
        <taxon>Bacillales</taxon>
        <taxon>Paenibacillaceae</taxon>
        <taxon>Brevibacillus</taxon>
    </lineage>
</organism>
<dbReference type="PANTHER" id="PTHR10000:SF25">
    <property type="entry name" value="PHOSPHATASE YKRA-RELATED"/>
    <property type="match status" value="1"/>
</dbReference>
<sequence length="257" mass="28884">MAYKIVFFDVDGTLLDQQNQIPEDTKQAVRQLQQKGIKVSLATGRSPYHSAGIAKELEIDTMVTFNGSLVIDKGEIIHSTPLQKDEMNLLQQLADQNNKPLVHLGAEVCYATELHPDVSETFRYLGLTPPPAQQDYWKNFDVYQAFLYCGADEEEQYRELVGRVTIHRWHPKVVDILPLHGSKARGIEALLRHYGISSTEAVAFGDGLNDKEMLQYVGMGVAMENANRELLPYANLVTYRMDQGGITFALQELGLID</sequence>
<dbReference type="RefSeq" id="WP_204518844.1">
    <property type="nucleotide sequence ID" value="NZ_BAABIN010000014.1"/>
</dbReference>
<dbReference type="SFLD" id="SFLDS00003">
    <property type="entry name" value="Haloacid_Dehalogenase"/>
    <property type="match status" value="1"/>
</dbReference>
<proteinExistence type="predicted"/>
<dbReference type="InterPro" id="IPR006379">
    <property type="entry name" value="HAD-SF_hydro_IIB"/>
</dbReference>
<dbReference type="SFLD" id="SFLDG01144">
    <property type="entry name" value="C2.B.4:_PGP_Like"/>
    <property type="match status" value="1"/>
</dbReference>
<protein>
    <submittedName>
        <fullName evidence="1">Cof subfamily protein (Haloacid dehalogenase superfamily)</fullName>
    </submittedName>
</protein>
<dbReference type="Proteomes" id="UP000717624">
    <property type="component" value="Unassembled WGS sequence"/>
</dbReference>
<gene>
    <name evidence="1" type="ORF">JOD01_002730</name>
</gene>